<feature type="region of interest" description="Disordered" evidence="1">
    <location>
        <begin position="215"/>
        <end position="238"/>
    </location>
</feature>
<dbReference type="PANTHER" id="PTHR13887:SF41">
    <property type="entry name" value="THIOREDOXIN SUPERFAMILY PROTEIN"/>
    <property type="match status" value="1"/>
</dbReference>
<dbReference type="CDD" id="cd03024">
    <property type="entry name" value="DsbA_FrnE"/>
    <property type="match status" value="1"/>
</dbReference>
<comment type="caution">
    <text evidence="3">The sequence shown here is derived from an EMBL/GenBank/DDBJ whole genome shotgun (WGS) entry which is preliminary data.</text>
</comment>
<dbReference type="Gene3D" id="3.40.30.10">
    <property type="entry name" value="Glutaredoxin"/>
    <property type="match status" value="1"/>
</dbReference>
<evidence type="ECO:0000256" key="1">
    <source>
        <dbReference type="SAM" id="MobiDB-lite"/>
    </source>
</evidence>
<dbReference type="AlphaFoldDB" id="A0A845DUI2"/>
<dbReference type="RefSeq" id="WP_160836625.1">
    <property type="nucleotide sequence ID" value="NZ_WMET01000002.1"/>
</dbReference>
<sequence length="238" mass="26602">MKIEVWSDFVCPFCYIGKARLEEALKQFPNETVEVEYKSFELDPNAERNTKPVMHEHLAHKYGRSLEEARGMTANMTEQAKSVGLDFHFDTMIPTNTFAAHRVAQLANEKGLGKETAERFFKAVLTDSEDIGDHETITRLAVDAGLERSEVENVLNSDAYTEAVRMEEREAHEIGVQGVPFFVINRKYAVSGAQPTEVFVNGLQKAFDEENKPAFENLSTDDGAACTEDGCEVPSGKE</sequence>
<dbReference type="Proteomes" id="UP000460949">
    <property type="component" value="Unassembled WGS sequence"/>
</dbReference>
<protein>
    <submittedName>
        <fullName evidence="3">Thioredoxin domain-containing protein</fullName>
    </submittedName>
</protein>
<evidence type="ECO:0000259" key="2">
    <source>
        <dbReference type="Pfam" id="PF01323"/>
    </source>
</evidence>
<organism evidence="3 4">
    <name type="scientific">Halobacillus litoralis</name>
    <dbReference type="NCBI Taxonomy" id="45668"/>
    <lineage>
        <taxon>Bacteria</taxon>
        <taxon>Bacillati</taxon>
        <taxon>Bacillota</taxon>
        <taxon>Bacilli</taxon>
        <taxon>Bacillales</taxon>
        <taxon>Bacillaceae</taxon>
        <taxon>Halobacillus</taxon>
    </lineage>
</organism>
<evidence type="ECO:0000313" key="3">
    <source>
        <dbReference type="EMBL" id="MYL20165.1"/>
    </source>
</evidence>
<accession>A0A845DUI2</accession>
<proteinExistence type="predicted"/>
<name>A0A845DUI2_9BACI</name>
<feature type="domain" description="DSBA-like thioredoxin" evidence="2">
    <location>
        <begin position="3"/>
        <end position="203"/>
    </location>
</feature>
<dbReference type="EMBL" id="WMET01000002">
    <property type="protein sequence ID" value="MYL20165.1"/>
    <property type="molecule type" value="Genomic_DNA"/>
</dbReference>
<reference evidence="3 4" key="1">
    <citation type="submission" date="2019-11" db="EMBL/GenBank/DDBJ databases">
        <title>Genome sequences of 17 halophilic strains isolated from different environments.</title>
        <authorList>
            <person name="Furrow R.E."/>
        </authorList>
    </citation>
    <scope>NUCLEOTIDE SEQUENCE [LARGE SCALE GENOMIC DNA]</scope>
    <source>
        <strain evidence="3 4">22511_23_Filter</strain>
    </source>
</reference>
<gene>
    <name evidence="3" type="ORF">GLW04_09730</name>
</gene>
<dbReference type="InterPro" id="IPR036249">
    <property type="entry name" value="Thioredoxin-like_sf"/>
</dbReference>
<dbReference type="PANTHER" id="PTHR13887">
    <property type="entry name" value="GLUTATHIONE S-TRANSFERASE KAPPA"/>
    <property type="match status" value="1"/>
</dbReference>
<dbReference type="GO" id="GO:0016491">
    <property type="term" value="F:oxidoreductase activity"/>
    <property type="evidence" value="ECO:0007669"/>
    <property type="project" value="InterPro"/>
</dbReference>
<evidence type="ECO:0000313" key="4">
    <source>
        <dbReference type="Proteomes" id="UP000460949"/>
    </source>
</evidence>
<dbReference type="SUPFAM" id="SSF52833">
    <property type="entry name" value="Thioredoxin-like"/>
    <property type="match status" value="1"/>
</dbReference>
<dbReference type="Pfam" id="PF01323">
    <property type="entry name" value="DSBA"/>
    <property type="match status" value="1"/>
</dbReference>
<dbReference type="InterPro" id="IPR001853">
    <property type="entry name" value="DSBA-like_thioredoxin_dom"/>
</dbReference>